<accession>A0ABN7X3R4</accession>
<proteinExistence type="predicted"/>
<feature type="non-terminal residue" evidence="1">
    <location>
        <position position="63"/>
    </location>
</feature>
<evidence type="ECO:0000313" key="1">
    <source>
        <dbReference type="EMBL" id="CAG8846044.1"/>
    </source>
</evidence>
<name>A0ABN7X3R4_GIGMA</name>
<dbReference type="Proteomes" id="UP000789901">
    <property type="component" value="Unassembled WGS sequence"/>
</dbReference>
<gene>
    <name evidence="1" type="ORF">GMARGA_LOCUS37967</name>
</gene>
<reference evidence="1 2" key="1">
    <citation type="submission" date="2021-06" db="EMBL/GenBank/DDBJ databases">
        <authorList>
            <person name="Kallberg Y."/>
            <person name="Tangrot J."/>
            <person name="Rosling A."/>
        </authorList>
    </citation>
    <scope>NUCLEOTIDE SEQUENCE [LARGE SCALE GENOMIC DNA]</scope>
    <source>
        <strain evidence="1 2">120-4 pot B 10/14</strain>
    </source>
</reference>
<feature type="non-terminal residue" evidence="1">
    <location>
        <position position="1"/>
    </location>
</feature>
<keyword evidence="2" id="KW-1185">Reference proteome</keyword>
<organism evidence="1 2">
    <name type="scientific">Gigaspora margarita</name>
    <dbReference type="NCBI Taxonomy" id="4874"/>
    <lineage>
        <taxon>Eukaryota</taxon>
        <taxon>Fungi</taxon>
        <taxon>Fungi incertae sedis</taxon>
        <taxon>Mucoromycota</taxon>
        <taxon>Glomeromycotina</taxon>
        <taxon>Glomeromycetes</taxon>
        <taxon>Diversisporales</taxon>
        <taxon>Gigasporaceae</taxon>
        <taxon>Gigaspora</taxon>
    </lineage>
</organism>
<sequence>DVMKHNSTYKNLKEELWKRYKQENKEAIKLYKIKYHVKEIVKGQKQVVEMQTIQLELKINIAI</sequence>
<comment type="caution">
    <text evidence="1">The sequence shown here is derived from an EMBL/GenBank/DDBJ whole genome shotgun (WGS) entry which is preliminary data.</text>
</comment>
<protein>
    <submittedName>
        <fullName evidence="1">42162_t:CDS:1</fullName>
    </submittedName>
</protein>
<dbReference type="EMBL" id="CAJVQB010081906">
    <property type="protein sequence ID" value="CAG8846044.1"/>
    <property type="molecule type" value="Genomic_DNA"/>
</dbReference>
<evidence type="ECO:0000313" key="2">
    <source>
        <dbReference type="Proteomes" id="UP000789901"/>
    </source>
</evidence>